<dbReference type="Proteomes" id="UP001498469">
    <property type="component" value="Unassembled WGS sequence"/>
</dbReference>
<proteinExistence type="predicted"/>
<dbReference type="NCBIfam" id="TIGR01641">
    <property type="entry name" value="phageSPP1_gp7"/>
    <property type="match status" value="1"/>
</dbReference>
<dbReference type="RefSeq" id="WP_216247918.1">
    <property type="nucleotide sequence ID" value="NZ_JAZHFS010000033.1"/>
</dbReference>
<reference evidence="2 3" key="1">
    <citation type="submission" date="2023-11" db="EMBL/GenBank/DDBJ databases">
        <title>Draft genome sequence of a psychrophilic Clostridium strain from permafrost water brine.</title>
        <authorList>
            <person name="Shcherbakova V.A."/>
            <person name="Trubitsyn V.E."/>
            <person name="Zakharyuk A.G."/>
        </authorList>
    </citation>
    <scope>NUCLEOTIDE SEQUENCE [LARGE SCALE GENOMIC DNA]</scope>
    <source>
        <strain evidence="2 3">14F</strain>
    </source>
</reference>
<evidence type="ECO:0000313" key="2">
    <source>
        <dbReference type="EMBL" id="MEF2114914.1"/>
    </source>
</evidence>
<dbReference type="EMBL" id="JAZHFS010000033">
    <property type="protein sequence ID" value="MEF2114914.1"/>
    <property type="molecule type" value="Genomic_DNA"/>
</dbReference>
<feature type="domain" description="Phage head morphogenesis" evidence="1">
    <location>
        <begin position="151"/>
        <end position="252"/>
    </location>
</feature>
<dbReference type="Pfam" id="PF04233">
    <property type="entry name" value="Phage_Mu_F"/>
    <property type="match status" value="1"/>
</dbReference>
<accession>A0ABU7UV86</accession>
<name>A0ABU7UV86_9CLOT</name>
<evidence type="ECO:0000313" key="3">
    <source>
        <dbReference type="Proteomes" id="UP001498469"/>
    </source>
</evidence>
<gene>
    <name evidence="2" type="ORF">SJI18_21735</name>
</gene>
<sequence length="290" mass="33327">MVKKKKVDTNYQKQVEQIVQEGYDYSDEEMKSVYSEQKKSLDDIEVIIGAMFIKYSIDGLLKMTAKEKASVGIDKTLKTMGKNLGNSEVEKVTSILSSIYEETYHKNGFILKQNFKIIKKEYVDNAVNTKFKGEMFSDRIWTNKADMIDKLHKGLVDCMNGNTTIDKLARDIKNTFNTTAYDSQRLVHTENARIQGQASVDIAVNTGINQHMWSATLDDKTAEEDATLDGQIFDIDDTSAPEQPLHPNCRCCWINIPYKDWSPTERMDNTTKEVIDYKTYEQWKSDKNMD</sequence>
<keyword evidence="3" id="KW-1185">Reference proteome</keyword>
<evidence type="ECO:0000259" key="1">
    <source>
        <dbReference type="Pfam" id="PF04233"/>
    </source>
</evidence>
<dbReference type="InterPro" id="IPR006528">
    <property type="entry name" value="Phage_head_morphogenesis_dom"/>
</dbReference>
<organism evidence="2 3">
    <name type="scientific">Clostridium frigoriphilum</name>
    <dbReference type="NCBI Taxonomy" id="443253"/>
    <lineage>
        <taxon>Bacteria</taxon>
        <taxon>Bacillati</taxon>
        <taxon>Bacillota</taxon>
        <taxon>Clostridia</taxon>
        <taxon>Eubacteriales</taxon>
        <taxon>Clostridiaceae</taxon>
        <taxon>Clostridium</taxon>
    </lineage>
</organism>
<comment type="caution">
    <text evidence="2">The sequence shown here is derived from an EMBL/GenBank/DDBJ whole genome shotgun (WGS) entry which is preliminary data.</text>
</comment>
<protein>
    <submittedName>
        <fullName evidence="2">Minor capsid protein</fullName>
    </submittedName>
</protein>